<feature type="transmembrane region" description="Helical" evidence="1">
    <location>
        <begin position="328"/>
        <end position="346"/>
    </location>
</feature>
<feature type="transmembrane region" description="Helical" evidence="1">
    <location>
        <begin position="73"/>
        <end position="94"/>
    </location>
</feature>
<dbReference type="Pfam" id="PF09925">
    <property type="entry name" value="DUF2157"/>
    <property type="match status" value="1"/>
</dbReference>
<feature type="transmembrane region" description="Helical" evidence="1">
    <location>
        <begin position="355"/>
        <end position="374"/>
    </location>
</feature>
<evidence type="ECO:0000313" key="4">
    <source>
        <dbReference type="Proteomes" id="UP001108027"/>
    </source>
</evidence>
<feature type="transmembrane region" description="Helical" evidence="1">
    <location>
        <begin position="306"/>
        <end position="322"/>
    </location>
</feature>
<evidence type="ECO:0000313" key="3">
    <source>
        <dbReference type="EMBL" id="MCC4307904.1"/>
    </source>
</evidence>
<evidence type="ECO:0000259" key="2">
    <source>
        <dbReference type="Pfam" id="PF09925"/>
    </source>
</evidence>
<dbReference type="EMBL" id="JAJGNA010000004">
    <property type="protein sequence ID" value="MCC4307904.1"/>
    <property type="molecule type" value="Genomic_DNA"/>
</dbReference>
<sequence>MRRFLLRRAIRAWFADGDIDRATAERLLARYGAGLDDPAPSARGLVVALAGLFLGLALLLVVSANWQSLPRELRLAGLMLLTATLNGVGVARYLRQGAGAFWLLLGGFAYGASIMLIGQMYHLGEHYAGGLLLWALGLLAPALLTRGRLLALLMLVVAGFWMVAHHRYGWPLWMPLFLAAAFLVARYRDSAVLTLASLATTALWLNLMLTWVYATDFGPEAAEGLLSFNLALLVLALALAGRPGWFGAAGHGLSVWVPRLTLAMLMPFTFVDVWRRYLALAWTWMDPGLWAGLAVLVVAALMGRPLLATVTAVALVGVHTGGLPDQAWLWAVTVNLLVLVLALWWLRRGLRDGEAGLFFTGLGAILLVALLRYLDLIGGYLGAAALFAGQACLLLLAAFYWRRREARP</sequence>
<feature type="transmembrane region" description="Helical" evidence="1">
    <location>
        <begin position="127"/>
        <end position="144"/>
    </location>
</feature>
<evidence type="ECO:0000256" key="1">
    <source>
        <dbReference type="SAM" id="Phobius"/>
    </source>
</evidence>
<protein>
    <submittedName>
        <fullName evidence="3">DUF2157 domain-containing protein</fullName>
    </submittedName>
</protein>
<organism evidence="3 4">
    <name type="scientific">Alloalcanivorax marinus</name>
    <dbReference type="NCBI Taxonomy" id="1177169"/>
    <lineage>
        <taxon>Bacteria</taxon>
        <taxon>Pseudomonadati</taxon>
        <taxon>Pseudomonadota</taxon>
        <taxon>Gammaproteobacteria</taxon>
        <taxon>Oceanospirillales</taxon>
        <taxon>Alcanivoracaceae</taxon>
        <taxon>Alloalcanivorax</taxon>
    </lineage>
</organism>
<keyword evidence="1" id="KW-0472">Membrane</keyword>
<name>A0A9Q3YLL1_9GAMM</name>
<feature type="transmembrane region" description="Helical" evidence="1">
    <location>
        <begin position="225"/>
        <end position="241"/>
    </location>
</feature>
<proteinExistence type="predicted"/>
<feature type="transmembrane region" description="Helical" evidence="1">
    <location>
        <begin position="253"/>
        <end position="271"/>
    </location>
</feature>
<feature type="transmembrane region" description="Helical" evidence="1">
    <location>
        <begin position="380"/>
        <end position="401"/>
    </location>
</feature>
<feature type="transmembrane region" description="Helical" evidence="1">
    <location>
        <begin position="277"/>
        <end position="299"/>
    </location>
</feature>
<keyword evidence="1" id="KW-0812">Transmembrane</keyword>
<feature type="transmembrane region" description="Helical" evidence="1">
    <location>
        <begin position="149"/>
        <end position="164"/>
    </location>
</feature>
<dbReference type="InterPro" id="IPR018677">
    <property type="entry name" value="DUF2157"/>
</dbReference>
<gene>
    <name evidence="3" type="ORF">LL252_04910</name>
</gene>
<feature type="transmembrane region" description="Helical" evidence="1">
    <location>
        <begin position="192"/>
        <end position="213"/>
    </location>
</feature>
<feature type="transmembrane region" description="Helical" evidence="1">
    <location>
        <begin position="101"/>
        <end position="121"/>
    </location>
</feature>
<dbReference type="Proteomes" id="UP001108027">
    <property type="component" value="Unassembled WGS sequence"/>
</dbReference>
<dbReference type="RefSeq" id="WP_228233273.1">
    <property type="nucleotide sequence ID" value="NZ_ARXL01000005.1"/>
</dbReference>
<comment type="caution">
    <text evidence="3">The sequence shown here is derived from an EMBL/GenBank/DDBJ whole genome shotgun (WGS) entry which is preliminary data.</text>
</comment>
<feature type="transmembrane region" description="Helical" evidence="1">
    <location>
        <begin position="45"/>
        <end position="67"/>
    </location>
</feature>
<feature type="transmembrane region" description="Helical" evidence="1">
    <location>
        <begin position="170"/>
        <end position="185"/>
    </location>
</feature>
<dbReference type="AlphaFoldDB" id="A0A9Q3YLL1"/>
<keyword evidence="4" id="KW-1185">Reference proteome</keyword>
<keyword evidence="1" id="KW-1133">Transmembrane helix</keyword>
<accession>A0A9Q3YLL1</accession>
<reference evidence="3" key="1">
    <citation type="submission" date="2021-10" db="EMBL/GenBank/DDBJ databases">
        <title>The diversity and Nitrogen Metabolism of Culturable Nitrate-Utilizing Bacteria Within the Oxygen Minimum Zone of the Changjiang (Yangtze River)Estuary.</title>
        <authorList>
            <person name="Zhang D."/>
            <person name="Zheng J."/>
            <person name="Liu S."/>
            <person name="He W."/>
        </authorList>
    </citation>
    <scope>NUCLEOTIDE SEQUENCE</scope>
    <source>
        <strain evidence="3">FXH-223</strain>
    </source>
</reference>
<feature type="domain" description="DUF2157" evidence="2">
    <location>
        <begin position="12"/>
        <end position="150"/>
    </location>
</feature>